<dbReference type="AlphaFoldDB" id="A0A0R1ZMS8"/>
<dbReference type="PROSITE" id="PS51482">
    <property type="entry name" value="DEGV"/>
    <property type="match status" value="1"/>
</dbReference>
<dbReference type="InterPro" id="IPR050270">
    <property type="entry name" value="DegV_domain_contain"/>
</dbReference>
<sequence length="288" mass="32172">MKTAVVTDSTANLDQETIDKYGIKVVPIPYIIDGTEYQDGVDLTRPEFYEKMRNAKDFPTTSQPPVGEMINLYNQLADEGYDAVISIHIAGTISGLMTTLNNLKDQFDNIKLYPIDSSITEVPMGWMVKLAARMAAQNEDAEKIVAAVEQLKKQYDAVFVVDDLKNLAHGGRLSNASAFIGTVLKIKPLLHFDKESDKIVAFEKVRSLKKAMKRAQEIIKEETDKADYPFRLLVIHANNEKRGQEWAKEVQEAFPGIPVSLDEFDPVIAVHLGEGALALGFIRDIEKD</sequence>
<dbReference type="InterPro" id="IPR003797">
    <property type="entry name" value="DegV"/>
</dbReference>
<keyword evidence="2" id="KW-0446">Lipid-binding</keyword>
<evidence type="ECO:0000256" key="1">
    <source>
        <dbReference type="ARBA" id="ARBA00003238"/>
    </source>
</evidence>
<protein>
    <submittedName>
        <fullName evidence="3">DegV family protein</fullName>
    </submittedName>
</protein>
<gene>
    <name evidence="3" type="ORF">FC64_GL001222</name>
</gene>
<proteinExistence type="predicted"/>
<dbReference type="STRING" id="1423820.FC64_GL001222"/>
<dbReference type="SUPFAM" id="SSF82549">
    <property type="entry name" value="DAK1/DegV-like"/>
    <property type="match status" value="1"/>
</dbReference>
<evidence type="ECO:0000313" key="4">
    <source>
        <dbReference type="Proteomes" id="UP000051291"/>
    </source>
</evidence>
<name>A0A0R1ZMS8_9LACO</name>
<dbReference type="InterPro" id="IPR043168">
    <property type="entry name" value="DegV_C"/>
</dbReference>
<organism evidence="3 4">
    <name type="scientific">Ligilactobacillus araffinosus DSM 20653</name>
    <dbReference type="NCBI Taxonomy" id="1423820"/>
    <lineage>
        <taxon>Bacteria</taxon>
        <taxon>Bacillati</taxon>
        <taxon>Bacillota</taxon>
        <taxon>Bacilli</taxon>
        <taxon>Lactobacillales</taxon>
        <taxon>Lactobacillaceae</taxon>
        <taxon>Ligilactobacillus</taxon>
    </lineage>
</organism>
<dbReference type="RefSeq" id="WP_057907044.1">
    <property type="nucleotide sequence ID" value="NZ_AYYZ01000029.1"/>
</dbReference>
<dbReference type="GO" id="GO:0008289">
    <property type="term" value="F:lipid binding"/>
    <property type="evidence" value="ECO:0007669"/>
    <property type="project" value="UniProtKB-KW"/>
</dbReference>
<dbReference type="Gene3D" id="3.30.1180.10">
    <property type="match status" value="1"/>
</dbReference>
<dbReference type="PANTHER" id="PTHR33434:SF2">
    <property type="entry name" value="FATTY ACID-BINDING PROTEIN TM_1468"/>
    <property type="match status" value="1"/>
</dbReference>
<dbReference type="Gene3D" id="3.40.50.10170">
    <property type="match status" value="1"/>
</dbReference>
<dbReference type="PANTHER" id="PTHR33434">
    <property type="entry name" value="DEGV DOMAIN-CONTAINING PROTEIN DR_1986-RELATED"/>
    <property type="match status" value="1"/>
</dbReference>
<dbReference type="PATRIC" id="fig|1423820.4.peg.1248"/>
<dbReference type="EMBL" id="AYYZ01000029">
    <property type="protein sequence ID" value="KRM52028.1"/>
    <property type="molecule type" value="Genomic_DNA"/>
</dbReference>
<accession>A0A0R1ZMS8</accession>
<comment type="function">
    <text evidence="1">May bind long-chain fatty acids, such as palmitate, and may play a role in lipid transport or fatty acid metabolism.</text>
</comment>
<dbReference type="Proteomes" id="UP000051291">
    <property type="component" value="Unassembled WGS sequence"/>
</dbReference>
<reference evidence="3 4" key="1">
    <citation type="journal article" date="2015" name="Genome Announc.">
        <title>Expanding the biotechnology potential of lactobacilli through comparative genomics of 213 strains and associated genera.</title>
        <authorList>
            <person name="Sun Z."/>
            <person name="Harris H.M."/>
            <person name="McCann A."/>
            <person name="Guo C."/>
            <person name="Argimon S."/>
            <person name="Zhang W."/>
            <person name="Yang X."/>
            <person name="Jeffery I.B."/>
            <person name="Cooney J.C."/>
            <person name="Kagawa T.F."/>
            <person name="Liu W."/>
            <person name="Song Y."/>
            <person name="Salvetti E."/>
            <person name="Wrobel A."/>
            <person name="Rasinkangas P."/>
            <person name="Parkhill J."/>
            <person name="Rea M.C."/>
            <person name="O'Sullivan O."/>
            <person name="Ritari J."/>
            <person name="Douillard F.P."/>
            <person name="Paul Ross R."/>
            <person name="Yang R."/>
            <person name="Briner A.E."/>
            <person name="Felis G.E."/>
            <person name="de Vos W.M."/>
            <person name="Barrangou R."/>
            <person name="Klaenhammer T.R."/>
            <person name="Caufield P.W."/>
            <person name="Cui Y."/>
            <person name="Zhang H."/>
            <person name="O'Toole P.W."/>
        </authorList>
    </citation>
    <scope>NUCLEOTIDE SEQUENCE [LARGE SCALE GENOMIC DNA]</scope>
    <source>
        <strain evidence="3 4">DSM 20653</strain>
    </source>
</reference>
<comment type="caution">
    <text evidence="3">The sequence shown here is derived from an EMBL/GenBank/DDBJ whole genome shotgun (WGS) entry which is preliminary data.</text>
</comment>
<keyword evidence="4" id="KW-1185">Reference proteome</keyword>
<evidence type="ECO:0000313" key="3">
    <source>
        <dbReference type="EMBL" id="KRM52028.1"/>
    </source>
</evidence>
<dbReference type="Pfam" id="PF02645">
    <property type="entry name" value="DegV"/>
    <property type="match status" value="1"/>
</dbReference>
<evidence type="ECO:0000256" key="2">
    <source>
        <dbReference type="ARBA" id="ARBA00023121"/>
    </source>
</evidence>
<dbReference type="NCBIfam" id="TIGR00762">
    <property type="entry name" value="DegV"/>
    <property type="match status" value="1"/>
</dbReference>